<dbReference type="AlphaFoldDB" id="A0A0L1II24"/>
<reference evidence="3" key="2">
    <citation type="submission" date="2015-07" db="EMBL/GenBank/DDBJ databases">
        <title>The genome sequence of Plasmodium falciparum IGH-CR14.</title>
        <authorList>
            <consortium name="The Broad Institute Genome Sequencing Platform"/>
            <person name="Volkman S.K."/>
            <person name="Neafsey D.E."/>
            <person name="Dash A.P."/>
            <person name="Chitnis C.E."/>
            <person name="Hartl D.L."/>
            <person name="Young S.K."/>
            <person name="Kodira C.D."/>
            <person name="Zeng Q."/>
            <person name="Koehrsen M."/>
            <person name="Godfrey P."/>
            <person name="Alvarado L."/>
            <person name="Berlin A."/>
            <person name="Borenstein D."/>
            <person name="Chen Z."/>
            <person name="Engels R."/>
            <person name="Freedman E."/>
            <person name="Gellesch M."/>
            <person name="Goldberg J."/>
            <person name="Griggs A."/>
            <person name="Gujja S."/>
            <person name="Heiman D."/>
            <person name="Hepburn T."/>
            <person name="Howarth C."/>
            <person name="Jen D."/>
            <person name="Larson L."/>
            <person name="Lewis B."/>
            <person name="Mehta T."/>
            <person name="Park D."/>
            <person name="Pearson M."/>
            <person name="Roberts A."/>
            <person name="Saif S."/>
            <person name="Shea T."/>
            <person name="Shenoy N."/>
            <person name="Sisk P."/>
            <person name="Stolte C."/>
            <person name="Sykes S."/>
            <person name="Walk T."/>
            <person name="White J."/>
            <person name="Yandava C."/>
            <person name="Wirth D.F."/>
            <person name="Nusbaum C."/>
            <person name="Birren B."/>
        </authorList>
    </citation>
    <scope>NUCLEOTIDE SEQUENCE [LARGE SCALE GENOMIC DNA]</scope>
    <source>
        <strain evidence="3">IGH-CR14</strain>
    </source>
</reference>
<feature type="signal peptide" evidence="1">
    <location>
        <begin position="1"/>
        <end position="24"/>
    </location>
</feature>
<evidence type="ECO:0000313" key="3">
    <source>
        <dbReference type="Proteomes" id="UP000054562"/>
    </source>
</evidence>
<accession>A0A0L1II24</accession>
<dbReference type="InterPro" id="IPR032675">
    <property type="entry name" value="LRR_dom_sf"/>
</dbReference>
<name>A0A0L1II24_PLAFA</name>
<dbReference type="Gene3D" id="3.80.10.10">
    <property type="entry name" value="Ribonuclease Inhibitor"/>
    <property type="match status" value="1"/>
</dbReference>
<protein>
    <submittedName>
        <fullName evidence="2">Uncharacterized protein</fullName>
    </submittedName>
</protein>
<dbReference type="PROSITE" id="PS51257">
    <property type="entry name" value="PROKAR_LIPOPROTEIN"/>
    <property type="match status" value="1"/>
</dbReference>
<feature type="chain" id="PRO_5005552646" evidence="1">
    <location>
        <begin position="25"/>
        <end position="119"/>
    </location>
</feature>
<reference evidence="3" key="1">
    <citation type="submission" date="2015-07" db="EMBL/GenBank/DDBJ databases">
        <title>Annotation of Plasmodium falciparum IGH-CR14.</title>
        <authorList>
            <consortium name="The Broad Institute Genome Sequencing Platform"/>
            <person name="Volkman S.K."/>
            <person name="Neafsey D.E."/>
            <person name="Dash A.P."/>
            <person name="Chitnis C.E."/>
            <person name="Hartl D.L."/>
            <person name="Young S.K."/>
            <person name="Zeng Q."/>
            <person name="Koehrsen M."/>
            <person name="Alvarado L."/>
            <person name="Berlin A."/>
            <person name="Borenstein D."/>
            <person name="Chapman S.B."/>
            <person name="Chen Z."/>
            <person name="Engels R."/>
            <person name="Freedman E."/>
            <person name="Gellesch M."/>
            <person name="Goldberg J."/>
            <person name="Griggs A."/>
            <person name="Gujja S."/>
            <person name="Heilman E.R."/>
            <person name="Heiman D.I."/>
            <person name="Howarth C."/>
            <person name="Jen D."/>
            <person name="Larson L."/>
            <person name="Mehta T."/>
            <person name="Neiman D."/>
            <person name="Park D."/>
            <person name="Pearson M."/>
            <person name="Roberts A."/>
            <person name="Saif S."/>
            <person name="Shea T."/>
            <person name="Shenoy N."/>
            <person name="Sisk P."/>
            <person name="Stolte C."/>
            <person name="Sykes S."/>
            <person name="Walk T."/>
            <person name="White J."/>
            <person name="Yandava C."/>
            <person name="Haas B."/>
            <person name="Henn M.R."/>
            <person name="Nusbaum C."/>
            <person name="Birren B."/>
        </authorList>
    </citation>
    <scope>NUCLEOTIDE SEQUENCE [LARGE SCALE GENOMIC DNA]</scope>
    <source>
        <strain evidence="3">IGH-CR14</strain>
    </source>
</reference>
<dbReference type="Proteomes" id="UP000054562">
    <property type="component" value="Unassembled WGS sequence"/>
</dbReference>
<dbReference type="Pfam" id="PF13306">
    <property type="entry name" value="LRR_5"/>
    <property type="match status" value="1"/>
</dbReference>
<organism evidence="2 3">
    <name type="scientific">Plasmodium falciparum IGH-CR14</name>
    <dbReference type="NCBI Taxonomy" id="580059"/>
    <lineage>
        <taxon>Eukaryota</taxon>
        <taxon>Sar</taxon>
        <taxon>Alveolata</taxon>
        <taxon>Apicomplexa</taxon>
        <taxon>Aconoidasida</taxon>
        <taxon>Haemosporida</taxon>
        <taxon>Plasmodiidae</taxon>
        <taxon>Plasmodium</taxon>
        <taxon>Plasmodium (Laverania)</taxon>
    </lineage>
</organism>
<sequence>MKNKNRILIFSMSTLPIIFLSSSCKKIDPKIDEEELKRQEEQRKADEEIQRSDNNIVIPTKFKGKSVEEIGVEAFKNLTIQTIFIPSSIKLISNFAFANSKLSNVNMHEGLITIETKAF</sequence>
<keyword evidence="1" id="KW-0732">Signal</keyword>
<feature type="non-terminal residue" evidence="2">
    <location>
        <position position="119"/>
    </location>
</feature>
<gene>
    <name evidence="2" type="ORF">PFMG_04978</name>
</gene>
<evidence type="ECO:0000256" key="1">
    <source>
        <dbReference type="SAM" id="SignalP"/>
    </source>
</evidence>
<dbReference type="EMBL" id="GG665749">
    <property type="protein sequence ID" value="KNG78843.1"/>
    <property type="molecule type" value="Genomic_DNA"/>
</dbReference>
<evidence type="ECO:0000313" key="2">
    <source>
        <dbReference type="EMBL" id="KNG78843.1"/>
    </source>
</evidence>
<dbReference type="InterPro" id="IPR026906">
    <property type="entry name" value="LRR_5"/>
</dbReference>
<proteinExistence type="predicted"/>